<comment type="subcellular location">
    <subcellularLocation>
        <location evidence="1">Nucleus</location>
    </subcellularLocation>
</comment>
<feature type="region of interest" description="Disordered" evidence="4">
    <location>
        <begin position="1"/>
        <end position="81"/>
    </location>
</feature>
<gene>
    <name evidence="5" type="ORF">BWQ96_09433</name>
</gene>
<reference evidence="5 6" key="1">
    <citation type="journal article" date="2018" name="Mol. Biol. Evol.">
        <title>Analysis of the draft genome of the red seaweed Gracilariopsis chorda provides insights into genome size evolution in Rhodophyta.</title>
        <authorList>
            <person name="Lee J."/>
            <person name="Yang E.C."/>
            <person name="Graf L."/>
            <person name="Yang J.H."/>
            <person name="Qiu H."/>
            <person name="Zel Zion U."/>
            <person name="Chan C.X."/>
            <person name="Stephens T.G."/>
            <person name="Weber A.P.M."/>
            <person name="Boo G.H."/>
            <person name="Boo S.M."/>
            <person name="Kim K.M."/>
            <person name="Shin Y."/>
            <person name="Jung M."/>
            <person name="Lee S.J."/>
            <person name="Yim H.S."/>
            <person name="Lee J.H."/>
            <person name="Bhattacharya D."/>
            <person name="Yoon H.S."/>
        </authorList>
    </citation>
    <scope>NUCLEOTIDE SEQUENCE [LARGE SCALE GENOMIC DNA]</scope>
    <source>
        <strain evidence="5 6">SKKU-2015</strain>
        <tissue evidence="5">Whole body</tissue>
    </source>
</reference>
<feature type="compositionally biased region" description="Basic and acidic residues" evidence="4">
    <location>
        <begin position="249"/>
        <end position="259"/>
    </location>
</feature>
<feature type="region of interest" description="Disordered" evidence="4">
    <location>
        <begin position="158"/>
        <end position="187"/>
    </location>
</feature>
<feature type="compositionally biased region" description="Polar residues" evidence="4">
    <location>
        <begin position="111"/>
        <end position="128"/>
    </location>
</feature>
<evidence type="ECO:0000256" key="1">
    <source>
        <dbReference type="ARBA" id="ARBA00004123"/>
    </source>
</evidence>
<evidence type="ECO:0000313" key="5">
    <source>
        <dbReference type="EMBL" id="PXF40843.1"/>
    </source>
</evidence>
<comment type="caution">
    <text evidence="5">The sequence shown here is derived from an EMBL/GenBank/DDBJ whole genome shotgun (WGS) entry which is preliminary data.</text>
</comment>
<dbReference type="PANTHER" id="PTHR13486:SF2">
    <property type="entry name" value="SPLICING FACTOR C9ORF78"/>
    <property type="match status" value="1"/>
</dbReference>
<keyword evidence="6" id="KW-1185">Reference proteome</keyword>
<dbReference type="GO" id="GO:0000398">
    <property type="term" value="P:mRNA splicing, via spliceosome"/>
    <property type="evidence" value="ECO:0007669"/>
    <property type="project" value="TreeGrafter"/>
</dbReference>
<dbReference type="EMBL" id="NBIV01000257">
    <property type="protein sequence ID" value="PXF40843.1"/>
    <property type="molecule type" value="Genomic_DNA"/>
</dbReference>
<protein>
    <submittedName>
        <fullName evidence="5">Uncharacterized protein</fullName>
    </submittedName>
</protein>
<comment type="similarity">
    <text evidence="2">Belongs to the TLS1 family.</text>
</comment>
<feature type="region of interest" description="Disordered" evidence="4">
    <location>
        <begin position="234"/>
        <end position="320"/>
    </location>
</feature>
<keyword evidence="3" id="KW-0539">Nucleus</keyword>
<evidence type="ECO:0000256" key="4">
    <source>
        <dbReference type="SAM" id="MobiDB-lite"/>
    </source>
</evidence>
<feature type="compositionally biased region" description="Basic and acidic residues" evidence="4">
    <location>
        <begin position="158"/>
        <end position="176"/>
    </location>
</feature>
<accession>A0A2V3IFN2</accession>
<evidence type="ECO:0000313" key="6">
    <source>
        <dbReference type="Proteomes" id="UP000247409"/>
    </source>
</evidence>
<dbReference type="Proteomes" id="UP000247409">
    <property type="component" value="Unassembled WGS sequence"/>
</dbReference>
<evidence type="ECO:0000256" key="3">
    <source>
        <dbReference type="ARBA" id="ARBA00023242"/>
    </source>
</evidence>
<organism evidence="5 6">
    <name type="scientific">Gracilariopsis chorda</name>
    <dbReference type="NCBI Taxonomy" id="448386"/>
    <lineage>
        <taxon>Eukaryota</taxon>
        <taxon>Rhodophyta</taxon>
        <taxon>Florideophyceae</taxon>
        <taxon>Rhodymeniophycidae</taxon>
        <taxon>Gracilariales</taxon>
        <taxon>Gracilariaceae</taxon>
        <taxon>Gracilariopsis</taxon>
    </lineage>
</organism>
<evidence type="ECO:0000256" key="2">
    <source>
        <dbReference type="ARBA" id="ARBA00007643"/>
    </source>
</evidence>
<dbReference type="OrthoDB" id="5627at2759"/>
<sequence>MTNLGPRSSEGHDENGQREQTMQPKVNTDELTEESQKTKTLESAPAPVFRARKRARKARHRRPREEQSDHGESDDDGTEVSKTDLLLIKQVQMMREKSRTSALDITLAGSKRSSSDNQQGSTKRNNNADVGLRNNFAVERSNQLIDEQMNKYIDEGIRKKFGDHREQEKDASKSHEPEEEALYNIPENLRVEDRLQYDPAQGMPTAGVEEVELPEAVRLKNEMDTIVAQKKLEEQSAKRGLESTVCDPRMADENQEHVRPASPSTARKHGSTKRISQSFEKREAELHHMQRTSSKDGKKRRFQQATDKIVADRFRKRWRR</sequence>
<dbReference type="AlphaFoldDB" id="A0A2V3IFN2"/>
<name>A0A2V3IFN2_9FLOR</name>
<dbReference type="STRING" id="448386.A0A2V3IFN2"/>
<feature type="compositionally biased region" description="Basic residues" evidence="4">
    <location>
        <begin position="50"/>
        <end position="62"/>
    </location>
</feature>
<dbReference type="InterPro" id="IPR010756">
    <property type="entry name" value="Tls1-like"/>
</dbReference>
<dbReference type="Pfam" id="PF07052">
    <property type="entry name" value="Hep_59"/>
    <property type="match status" value="1"/>
</dbReference>
<proteinExistence type="inferred from homology"/>
<feature type="region of interest" description="Disordered" evidence="4">
    <location>
        <begin position="94"/>
        <end position="134"/>
    </location>
</feature>
<dbReference type="PANTHER" id="PTHR13486">
    <property type="entry name" value="TELOMERE LENGTH AND SILENCING PROTEIN 1 TLS1 FAMILY MEMBER"/>
    <property type="match status" value="1"/>
</dbReference>
<feature type="compositionally biased region" description="Basic and acidic residues" evidence="4">
    <location>
        <begin position="279"/>
        <end position="296"/>
    </location>
</feature>
<dbReference type="GO" id="GO:0005681">
    <property type="term" value="C:spliceosomal complex"/>
    <property type="evidence" value="ECO:0007669"/>
    <property type="project" value="TreeGrafter"/>
</dbReference>